<keyword evidence="5" id="KW-1185">Reference proteome</keyword>
<dbReference type="EMBL" id="FOAZ01000019">
    <property type="protein sequence ID" value="SEM16222.1"/>
    <property type="molecule type" value="Genomic_DNA"/>
</dbReference>
<proteinExistence type="predicted"/>
<dbReference type="AlphaFoldDB" id="A0A1H7W3R2"/>
<sequence length="161" mass="16809">MDTLDLVIRPAGPDDRAAVLALAPRLTEGVAPWRDQEAALRTARGWLSGSLDDGAMFVAEGAGEVLGVVSVAVQTHWTGDRDAYIGELAVAPVAARRGIGRALVAIVRSWAVQRGLANVTLQTGAANDSARAFYAALGFAEEEVRLTLPLAAAEPRPATVP</sequence>
<dbReference type="Proteomes" id="UP000183015">
    <property type="component" value="Unassembled WGS sequence"/>
</dbReference>
<feature type="domain" description="N-acetyltransferase" evidence="3">
    <location>
        <begin position="6"/>
        <end position="159"/>
    </location>
</feature>
<dbReference type="PANTHER" id="PTHR43877:SF2">
    <property type="entry name" value="AMINOALKYLPHOSPHONATE N-ACETYLTRANSFERASE-RELATED"/>
    <property type="match status" value="1"/>
</dbReference>
<reference evidence="5" key="1">
    <citation type="submission" date="2016-10" db="EMBL/GenBank/DDBJ databases">
        <authorList>
            <person name="Varghese N."/>
        </authorList>
    </citation>
    <scope>NUCLEOTIDE SEQUENCE [LARGE SCALE GENOMIC DNA]</scope>
    <source>
        <strain evidence="5">DSM 45096 / BCRC 16803 / CGMCC 4.1857 / CIP 109030 / JCM 12277 / KCTC 19219 / NBRC 100920 / 33214</strain>
    </source>
</reference>
<dbReference type="STRING" id="235985.SAMN05414137_119203"/>
<dbReference type="SUPFAM" id="SSF55729">
    <property type="entry name" value="Acyl-CoA N-acyltransferases (Nat)"/>
    <property type="match status" value="1"/>
</dbReference>
<keyword evidence="1" id="KW-0808">Transferase</keyword>
<dbReference type="OrthoDB" id="572496at2"/>
<evidence type="ECO:0000256" key="1">
    <source>
        <dbReference type="ARBA" id="ARBA00022679"/>
    </source>
</evidence>
<protein>
    <submittedName>
        <fullName evidence="4">Mycothiol synthase</fullName>
    </submittedName>
</protein>
<evidence type="ECO:0000313" key="5">
    <source>
        <dbReference type="Proteomes" id="UP000183015"/>
    </source>
</evidence>
<dbReference type="GO" id="GO:0016747">
    <property type="term" value="F:acyltransferase activity, transferring groups other than amino-acyl groups"/>
    <property type="evidence" value="ECO:0007669"/>
    <property type="project" value="InterPro"/>
</dbReference>
<evidence type="ECO:0000313" key="4">
    <source>
        <dbReference type="EMBL" id="SEM16222.1"/>
    </source>
</evidence>
<dbReference type="InterPro" id="IPR016181">
    <property type="entry name" value="Acyl_CoA_acyltransferase"/>
</dbReference>
<gene>
    <name evidence="4" type="ORF">SAMN05414137_119203</name>
</gene>
<accession>A0A1H7W3R2</accession>
<dbReference type="eggNOG" id="COG0456">
    <property type="taxonomic scope" value="Bacteria"/>
</dbReference>
<dbReference type="InterPro" id="IPR000182">
    <property type="entry name" value="GNAT_dom"/>
</dbReference>
<name>A0A1H7W3R2_STRJI</name>
<dbReference type="Gene3D" id="3.40.630.30">
    <property type="match status" value="1"/>
</dbReference>
<keyword evidence="2" id="KW-0012">Acyltransferase</keyword>
<organism evidence="4 5">
    <name type="scientific">Streptacidiphilus jiangxiensis</name>
    <dbReference type="NCBI Taxonomy" id="235985"/>
    <lineage>
        <taxon>Bacteria</taxon>
        <taxon>Bacillati</taxon>
        <taxon>Actinomycetota</taxon>
        <taxon>Actinomycetes</taxon>
        <taxon>Kitasatosporales</taxon>
        <taxon>Streptomycetaceae</taxon>
        <taxon>Streptacidiphilus</taxon>
    </lineage>
</organism>
<dbReference type="CDD" id="cd04301">
    <property type="entry name" value="NAT_SF"/>
    <property type="match status" value="1"/>
</dbReference>
<dbReference type="InterPro" id="IPR050832">
    <property type="entry name" value="Bact_Acetyltransf"/>
</dbReference>
<evidence type="ECO:0000259" key="3">
    <source>
        <dbReference type="PROSITE" id="PS51186"/>
    </source>
</evidence>
<dbReference type="RefSeq" id="WP_052438488.1">
    <property type="nucleotide sequence ID" value="NZ_BBPN01000007.1"/>
</dbReference>
<dbReference type="Pfam" id="PF00583">
    <property type="entry name" value="Acetyltransf_1"/>
    <property type="match status" value="1"/>
</dbReference>
<evidence type="ECO:0000256" key="2">
    <source>
        <dbReference type="ARBA" id="ARBA00023315"/>
    </source>
</evidence>
<dbReference type="PROSITE" id="PS51186">
    <property type="entry name" value="GNAT"/>
    <property type="match status" value="1"/>
</dbReference>
<dbReference type="PANTHER" id="PTHR43877">
    <property type="entry name" value="AMINOALKYLPHOSPHONATE N-ACETYLTRANSFERASE-RELATED-RELATED"/>
    <property type="match status" value="1"/>
</dbReference>